<evidence type="ECO:0000313" key="7">
    <source>
        <dbReference type="Proteomes" id="UP001054902"/>
    </source>
</evidence>
<dbReference type="InterPro" id="IPR037516">
    <property type="entry name" value="Tripartite_DENN"/>
</dbReference>
<dbReference type="InterPro" id="IPR051696">
    <property type="entry name" value="DENN_Domain_GEFs"/>
</dbReference>
<dbReference type="InterPro" id="IPR019775">
    <property type="entry name" value="WD40_repeat_CS"/>
</dbReference>
<feature type="compositionally biased region" description="Low complexity" evidence="4">
    <location>
        <begin position="1"/>
        <end position="17"/>
    </location>
</feature>
<dbReference type="InterPro" id="IPR015943">
    <property type="entry name" value="WD40/YVTN_repeat-like_dom_sf"/>
</dbReference>
<comment type="caution">
    <text evidence="6">The sequence shown here is derived from an EMBL/GenBank/DDBJ whole genome shotgun (WGS) entry which is preliminary data.</text>
</comment>
<dbReference type="SMART" id="SM00799">
    <property type="entry name" value="DENN"/>
    <property type="match status" value="1"/>
</dbReference>
<dbReference type="PROSITE" id="PS50082">
    <property type="entry name" value="WD_REPEATS_2"/>
    <property type="match status" value="2"/>
</dbReference>
<dbReference type="Gene3D" id="3.40.50.11500">
    <property type="match status" value="1"/>
</dbReference>
<dbReference type="PANTHER" id="PTHR12296">
    <property type="entry name" value="DENN DOMAIN-CONTAINING PROTEIN 4"/>
    <property type="match status" value="1"/>
</dbReference>
<dbReference type="SUPFAM" id="SSF50978">
    <property type="entry name" value="WD40 repeat-like"/>
    <property type="match status" value="1"/>
</dbReference>
<evidence type="ECO:0000256" key="1">
    <source>
        <dbReference type="ARBA" id="ARBA00022574"/>
    </source>
</evidence>
<keyword evidence="1 3" id="KW-0853">WD repeat</keyword>
<dbReference type="InterPro" id="IPR020472">
    <property type="entry name" value="WD40_PAC1"/>
</dbReference>
<sequence>MNNSSTTNTSSTQQEQQCNEEDLSLQSSQHPQDYSDDGLSDASSSSFLGWDHSVRQSVLKEAAATNNTPSAHSRNHYPNDYRQQDGLSSPHSFCSSSSSISESTQWSLNVKLNSVVDLPSFILPNVPLCPFLKFSLLEIKDEEQLQQIQILSAAARRAEFEQTKDEKKRILPQTSIRLSKGILADFQRFQSLVECAQALNTDTVVRTTSGKIMSPKDNGMMEWHEDLRWDNISDPLQTVLCIELSARAVYPSNGSGSVGSTAASTHTHTSMDRPTMPQRAQTTGSVPARPGLVSSLVQPSKRTLYDNMYENAMKNPKESMQNHKRSSTKTFQQSFRGSATGAGNDFQDIDEEEDNHNTQGKGIMGMWRKGRLSLANVRRKRRSNASSASMSNSSSATAISSRHSSLTPQGMEFDTKNASFTAASDQFMEHPVAPILEGQASIVNPNATSDGDLRLGTLIIPISNLPLEDEIPHVEKWYQFDTHGSASRDSNGSLDQMSAPWRDPTVLLDISLATCSTLNVLEDEVFNAGNNMASTAIEQVEPTVNTATSAQDHMRTSMMTMAGNQDHLRTSMMTLPGNAFDIMEKEEIKSVDGTSQSVSVSAEQAEKLRAEELERIKINGPFLKSGIVDFIAVVGAKNIGPIKKGSRDEGWIDSEPECGVLEQFPKTDFHHNNGRNVVLPEGVEYWCFPEGCRIWRGKSPPMHMDINLKRFSAASPPRMASSVAAFDACLNCTSSFMWWVLSSNSDEYGSSISKTYGAVIRFYAEVPQAPPKIEEENEKKDSEIKTWCPMGICVTSSLPIIGILESVLLRLCEKLSSQTLEGVKNIVHADLRNLILNYQRPIPGVLHCSIPFLSGDGDRLHVSLPPIGGLPPLPHGASVTSVCRLLQAEGLTALLAAVLTECKILVHSADIANLAMVAEVITALMYPFQWQLPCIPVLPLPMITFVEAPVSYFIGIPTCNMKFVDKNMLSDVVVIDLDNGFSTPDYFEGSKDQEAIRALTPLPASVSSNISKAVFRLLRDEDDVQEQFGTSVFSDSRHLYRLEGESLAERDFRISIAHQICSLIRGYQECLFFVSAQQPVFNRDRFLRQAPALYEERRHNLSSSSPGQPPGSPSSYGKIVSPRSKRFLSGLVNSQHFHALLENLDDDSHAFFHEIMETYQEQSMDESSHYSQDSTQKAIISKLRTSLESLDQKIPTYHAHNQRLMELKEDVDDYLCFEFMSDYFSSFTSKMLVPAKGINPPPARTRAASMDDADEQSVMTNMTEDISKLSLKELVALDKIPWKYKPLFEIETKPSKKSEQPLIWKKIHLKEALGERKFNEWKIEQEMKNNEEDLDQGNLYSNSKAPLKSALDLTKLMSNMRSDADDMGRGNFTKLMRGSSVSTDKTVVKDFIEKAYEVVDALKEGRISIEDVDAQFEEMNAEVDAAMKNPAAQKFLMAVLTQRSRLQIENRREQNRLSVKAGSHIEVSTSNLHPLVFDCLYRLCSSMLEACYAESAYDSAYKLLIHTTGFCTADDDMMVSYMTKQIATHEIYSDLSLWDRVLLIHKQDRQRDKSGIEGKPANNESMLNEEYEATISTLYEMLGYGMQADTLAKFAYRVAIDKFYSTDKEEKLLTLARRLAVKCEEAVLDFDDDEEDAIRNEDFEFSRKKSDLETQWETLNWTHPPLTDANSVSPYTDQAPITQLASYGGSIIATGALDGSVYLASTLHLDKVQRGSIGGAFVRGYEMEWPETSQPPANNIHSPSTKKSRPAVTGLVLTNGSVQTRTKSVTMRHEYSEEDEKEQEIELGGKKLVAGNKYGEIVAWDVADAMGSILIDEYSYENNERASVNGHPMKRMAAPRPGVCIGSHRGGITSLSVPPQTYRPDSLVSGGNDGLIKVWKLRTQARPKNANRRTTMGGRTSRMLFSQNDKAPGKDKLDVLAGHGGRILCIEVAWHGDRLLSGAADRTVKLWDLASQSGGRCLQTMHGHTGWVTHGQYWGRNTIISASSDRSCCIWDSRSGSAPLFVLRYHNSPISSMYLENRTSYWMTTAANDGSIGTWDFRMMKTLNGDLDTGNPVNRTNSIRYPLARMYHCDQSSGPVVLRKGISANNDSIENSLMSVGVDNIVKYWDAMNGSLIDEYKVNTRSKISCFKTFSENEIIKRQTEAKPSVQKLGGTICTTWDGTVILRQLTHNS</sequence>
<dbReference type="Pfam" id="PF00400">
    <property type="entry name" value="WD40"/>
    <property type="match status" value="3"/>
</dbReference>
<feature type="repeat" description="WD" evidence="3">
    <location>
        <begin position="1845"/>
        <end position="1889"/>
    </location>
</feature>
<organism evidence="6 7">
    <name type="scientific">Chaetoceros tenuissimus</name>
    <dbReference type="NCBI Taxonomy" id="426638"/>
    <lineage>
        <taxon>Eukaryota</taxon>
        <taxon>Sar</taxon>
        <taxon>Stramenopiles</taxon>
        <taxon>Ochrophyta</taxon>
        <taxon>Bacillariophyta</taxon>
        <taxon>Coscinodiscophyceae</taxon>
        <taxon>Chaetocerotophycidae</taxon>
        <taxon>Chaetocerotales</taxon>
        <taxon>Chaetocerotaceae</taxon>
        <taxon>Chaetoceros</taxon>
    </lineage>
</organism>
<dbReference type="InterPro" id="IPR001194">
    <property type="entry name" value="cDENN_dom"/>
</dbReference>
<feature type="region of interest" description="Disordered" evidence="4">
    <location>
        <begin position="334"/>
        <end position="363"/>
    </location>
</feature>
<dbReference type="PROSITE" id="PS50211">
    <property type="entry name" value="DENN"/>
    <property type="match status" value="1"/>
</dbReference>
<protein>
    <recommendedName>
        <fullName evidence="5">UDENN domain-containing protein</fullName>
    </recommendedName>
</protein>
<evidence type="ECO:0000259" key="5">
    <source>
        <dbReference type="PROSITE" id="PS50211"/>
    </source>
</evidence>
<keyword evidence="7" id="KW-1185">Reference proteome</keyword>
<feature type="region of interest" description="Disordered" evidence="4">
    <location>
        <begin position="377"/>
        <end position="412"/>
    </location>
</feature>
<dbReference type="Proteomes" id="UP001054902">
    <property type="component" value="Unassembled WGS sequence"/>
</dbReference>
<keyword evidence="2" id="KW-0677">Repeat</keyword>
<dbReference type="PROSITE" id="PS00678">
    <property type="entry name" value="WD_REPEATS_1"/>
    <property type="match status" value="2"/>
</dbReference>
<dbReference type="PANTHER" id="PTHR12296:SF21">
    <property type="entry name" value="DENN DOMAIN-CONTAINING PROTEIN 3"/>
    <property type="match status" value="1"/>
</dbReference>
<proteinExistence type="predicted"/>
<dbReference type="GO" id="GO:0031410">
    <property type="term" value="C:cytoplasmic vesicle"/>
    <property type="evidence" value="ECO:0007669"/>
    <property type="project" value="TreeGrafter"/>
</dbReference>
<evidence type="ECO:0000256" key="2">
    <source>
        <dbReference type="ARBA" id="ARBA00022737"/>
    </source>
</evidence>
<feature type="compositionally biased region" description="Low complexity" evidence="4">
    <location>
        <begin position="384"/>
        <end position="405"/>
    </location>
</feature>
<feature type="region of interest" description="Disordered" evidence="4">
    <location>
        <begin position="252"/>
        <end position="292"/>
    </location>
</feature>
<feature type="repeat" description="WD" evidence="3">
    <location>
        <begin position="1920"/>
        <end position="1955"/>
    </location>
</feature>
<name>A0AAD3D445_9STRA</name>
<dbReference type="GO" id="GO:0032483">
    <property type="term" value="P:regulation of Rab protein signal transduction"/>
    <property type="evidence" value="ECO:0007669"/>
    <property type="project" value="TreeGrafter"/>
</dbReference>
<feature type="compositionally biased region" description="Low complexity" evidence="4">
    <location>
        <begin position="252"/>
        <end position="268"/>
    </location>
</feature>
<evidence type="ECO:0000256" key="3">
    <source>
        <dbReference type="PROSITE-ProRule" id="PRU00221"/>
    </source>
</evidence>
<reference evidence="6 7" key="1">
    <citation type="journal article" date="2021" name="Sci. Rep.">
        <title>The genome of the diatom Chaetoceros tenuissimus carries an ancient integrated fragment of an extant virus.</title>
        <authorList>
            <person name="Hongo Y."/>
            <person name="Kimura K."/>
            <person name="Takaki Y."/>
            <person name="Yoshida Y."/>
            <person name="Baba S."/>
            <person name="Kobayashi G."/>
            <person name="Nagasaki K."/>
            <person name="Hano T."/>
            <person name="Tomaru Y."/>
        </authorList>
    </citation>
    <scope>NUCLEOTIDE SEQUENCE [LARGE SCALE GENOMIC DNA]</scope>
    <source>
        <strain evidence="6 7">NIES-3715</strain>
    </source>
</reference>
<gene>
    <name evidence="6" type="ORF">CTEN210_12867</name>
</gene>
<dbReference type="EMBL" id="BLLK01000051">
    <property type="protein sequence ID" value="GFH56391.1"/>
    <property type="molecule type" value="Genomic_DNA"/>
</dbReference>
<dbReference type="InterPro" id="IPR043153">
    <property type="entry name" value="DENN_C"/>
</dbReference>
<dbReference type="Pfam" id="PF02141">
    <property type="entry name" value="DENN"/>
    <property type="match status" value="1"/>
</dbReference>
<feature type="region of interest" description="Disordered" evidence="4">
    <location>
        <begin position="1"/>
        <end position="41"/>
    </location>
</feature>
<dbReference type="Gene3D" id="2.130.10.10">
    <property type="entry name" value="YVTN repeat-like/Quinoprotein amine dehydrogenase"/>
    <property type="match status" value="1"/>
</dbReference>
<feature type="region of interest" description="Disordered" evidence="4">
    <location>
        <begin position="1097"/>
        <end position="1118"/>
    </location>
</feature>
<accession>A0AAD3D445</accession>
<evidence type="ECO:0000313" key="6">
    <source>
        <dbReference type="EMBL" id="GFH56391.1"/>
    </source>
</evidence>
<feature type="domain" description="UDENN" evidence="5">
    <location>
        <begin position="640"/>
        <end position="1151"/>
    </location>
</feature>
<dbReference type="PROSITE" id="PS50294">
    <property type="entry name" value="WD_REPEATS_REGION"/>
    <property type="match status" value="2"/>
</dbReference>
<dbReference type="InterPro" id="IPR001680">
    <property type="entry name" value="WD40_rpt"/>
</dbReference>
<dbReference type="PRINTS" id="PR00320">
    <property type="entry name" value="GPROTEINBRPT"/>
</dbReference>
<evidence type="ECO:0000256" key="4">
    <source>
        <dbReference type="SAM" id="MobiDB-lite"/>
    </source>
</evidence>
<feature type="region of interest" description="Disordered" evidence="4">
    <location>
        <begin position="64"/>
        <end position="94"/>
    </location>
</feature>
<dbReference type="SMART" id="SM00320">
    <property type="entry name" value="WD40"/>
    <property type="match status" value="5"/>
</dbReference>
<dbReference type="InterPro" id="IPR036322">
    <property type="entry name" value="WD40_repeat_dom_sf"/>
</dbReference>